<dbReference type="AlphaFoldDB" id="A0A9R1CTR8"/>
<protein>
    <recommendedName>
        <fullName evidence="3">NTP transferase domain-containing protein</fullName>
    </recommendedName>
</protein>
<dbReference type="GO" id="GO:0005829">
    <property type="term" value="C:cytosol"/>
    <property type="evidence" value="ECO:0007669"/>
    <property type="project" value="TreeGrafter"/>
</dbReference>
<name>A0A9R1CTR8_9EURY</name>
<dbReference type="PANTHER" id="PTHR42866:SF1">
    <property type="entry name" value="SPORE COAT POLYSACCHARIDE BIOSYNTHESIS PROTEIN SPSF"/>
    <property type="match status" value="1"/>
</dbReference>
<sequence>MHVVASVQARLGSTRLPGKVLFHLGDRRLLQWPIDRAKASETVDETVAAIGNQSENDAVREYCKRAGIDYIVGPENNLLTRHLTVIDQTDCDLLVRITADCPFVPSEEIDRVVKEHLSNDSRYTTNVVDEMPIGIGVDAIDPSLLAEFKSLGETHPVKRARTNPEGWDIAWSKNTSWSAVSDAHIAVDTPRDYWSLVDALDAVGDDPRSIAEWISQ</sequence>
<reference evidence="1" key="1">
    <citation type="journal article" date="2023" name="Front. Microbiol.">
        <title>Genomic-based phylogenetic and metabolic analyses of the genus Natronomonas, and description of Natronomonas aquatica sp. nov.</title>
        <authorList>
            <person name="Garcia-Roldan A."/>
            <person name="Duran-Viseras A."/>
            <person name="de la Haba R.R."/>
            <person name="Corral P."/>
            <person name="Sanchez-Porro C."/>
            <person name="Ventosa A."/>
        </authorList>
    </citation>
    <scope>NUCLEOTIDE SEQUENCE</scope>
    <source>
        <strain evidence="1">F2-12</strain>
    </source>
</reference>
<dbReference type="Pfam" id="PF02348">
    <property type="entry name" value="CTP_transf_3"/>
    <property type="match status" value="1"/>
</dbReference>
<dbReference type="Gene3D" id="3.90.550.10">
    <property type="entry name" value="Spore Coat Polysaccharide Biosynthesis Protein SpsA, Chain A"/>
    <property type="match status" value="1"/>
</dbReference>
<proteinExistence type="predicted"/>
<evidence type="ECO:0000313" key="1">
    <source>
        <dbReference type="EMBL" id="MCQ4333827.1"/>
    </source>
</evidence>
<comment type="caution">
    <text evidence="1">The sequence shown here is derived from an EMBL/GenBank/DDBJ whole genome shotgun (WGS) entry which is preliminary data.</text>
</comment>
<dbReference type="RefSeq" id="WP_256029852.1">
    <property type="nucleotide sequence ID" value="NZ_JAHLKM010000013.1"/>
</dbReference>
<dbReference type="Proteomes" id="UP001139494">
    <property type="component" value="Unassembled WGS sequence"/>
</dbReference>
<evidence type="ECO:0000313" key="2">
    <source>
        <dbReference type="Proteomes" id="UP001139494"/>
    </source>
</evidence>
<dbReference type="InterPro" id="IPR029044">
    <property type="entry name" value="Nucleotide-diphossugar_trans"/>
</dbReference>
<dbReference type="SUPFAM" id="SSF53448">
    <property type="entry name" value="Nucleotide-diphospho-sugar transferases"/>
    <property type="match status" value="1"/>
</dbReference>
<accession>A0A9R1CTR8</accession>
<dbReference type="EMBL" id="JAHLKM010000013">
    <property type="protein sequence ID" value="MCQ4333827.1"/>
    <property type="molecule type" value="Genomic_DNA"/>
</dbReference>
<dbReference type="PANTHER" id="PTHR42866">
    <property type="entry name" value="3-DEOXY-MANNO-OCTULOSONATE CYTIDYLYLTRANSFERASE"/>
    <property type="match status" value="1"/>
</dbReference>
<gene>
    <name evidence="1" type="ORF">KM295_10105</name>
</gene>
<dbReference type="InterPro" id="IPR003329">
    <property type="entry name" value="Cytidylyl_trans"/>
</dbReference>
<keyword evidence="2" id="KW-1185">Reference proteome</keyword>
<evidence type="ECO:0008006" key="3">
    <source>
        <dbReference type="Google" id="ProtNLM"/>
    </source>
</evidence>
<organism evidence="1 2">
    <name type="scientific">Natronomonas aquatica</name>
    <dbReference type="NCBI Taxonomy" id="2841590"/>
    <lineage>
        <taxon>Archaea</taxon>
        <taxon>Methanobacteriati</taxon>
        <taxon>Methanobacteriota</taxon>
        <taxon>Stenosarchaea group</taxon>
        <taxon>Halobacteria</taxon>
        <taxon>Halobacteriales</taxon>
        <taxon>Natronomonadaceae</taxon>
        <taxon>Natronomonas</taxon>
    </lineage>
</organism>